<dbReference type="Proteomes" id="UP001596317">
    <property type="component" value="Unassembled WGS sequence"/>
</dbReference>
<dbReference type="InterPro" id="IPR013324">
    <property type="entry name" value="RNA_pol_sigma_r3/r4-like"/>
</dbReference>
<dbReference type="RefSeq" id="WP_224612372.1">
    <property type="nucleotide sequence ID" value="NZ_JAIQXV010000026.1"/>
</dbReference>
<protein>
    <recommendedName>
        <fullName evidence="3">RNA polymerase sigma-70 region 4 domain-containing protein</fullName>
    </recommendedName>
</protein>
<gene>
    <name evidence="1" type="ORF">ACFP90_21695</name>
</gene>
<comment type="caution">
    <text evidence="1">The sequence shown here is derived from an EMBL/GenBank/DDBJ whole genome shotgun (WGS) entry which is preliminary data.</text>
</comment>
<dbReference type="SUPFAM" id="SSF88659">
    <property type="entry name" value="Sigma3 and sigma4 domains of RNA polymerase sigma factors"/>
    <property type="match status" value="1"/>
</dbReference>
<sequence length="273" mass="30797">MLVDLCISDVWGKKVDGLRRTALPEGHPVPAEFFSAIRLLEGQTDDRSRQILLARTRSVQETRAVAKQWNITPERVRQLESKGRRRLALALESHQWTEAPQALADPPQVVLLPEHTETIWSLLVSVASARSGGRVSTYKLDALRWVVVQTEAHTFIPGLSLPTGRFFTEEEASAFTGISADLLRVVWPAARLTRTQSGHYADFSIRWTSREWLEALSYILAGTTPFHERELFAALKRLPDAPQVQDSTLRQILRLHPDFSRGETAGVWQHVPP</sequence>
<dbReference type="EMBL" id="JBHSWB010000002">
    <property type="protein sequence ID" value="MFC6662668.1"/>
    <property type="molecule type" value="Genomic_DNA"/>
</dbReference>
<accession>A0ABW1ZPY6</accession>
<proteinExistence type="predicted"/>
<evidence type="ECO:0000313" key="1">
    <source>
        <dbReference type="EMBL" id="MFC6662668.1"/>
    </source>
</evidence>
<evidence type="ECO:0000313" key="2">
    <source>
        <dbReference type="Proteomes" id="UP001596317"/>
    </source>
</evidence>
<reference evidence="2" key="1">
    <citation type="journal article" date="2019" name="Int. J. Syst. Evol. Microbiol.">
        <title>The Global Catalogue of Microorganisms (GCM) 10K type strain sequencing project: providing services to taxonomists for standard genome sequencing and annotation.</title>
        <authorList>
            <consortium name="The Broad Institute Genomics Platform"/>
            <consortium name="The Broad Institute Genome Sequencing Center for Infectious Disease"/>
            <person name="Wu L."/>
            <person name="Ma J."/>
        </authorList>
    </citation>
    <scope>NUCLEOTIDE SEQUENCE [LARGE SCALE GENOMIC DNA]</scope>
    <source>
        <strain evidence="2">CCUG 63830</strain>
    </source>
</reference>
<keyword evidence="2" id="KW-1185">Reference proteome</keyword>
<name>A0ABW1ZPY6_9DEIO</name>
<evidence type="ECO:0008006" key="3">
    <source>
        <dbReference type="Google" id="ProtNLM"/>
    </source>
</evidence>
<organism evidence="1 2">
    <name type="scientific">Deinococcus multiflagellatus</name>
    <dbReference type="NCBI Taxonomy" id="1656887"/>
    <lineage>
        <taxon>Bacteria</taxon>
        <taxon>Thermotogati</taxon>
        <taxon>Deinococcota</taxon>
        <taxon>Deinococci</taxon>
        <taxon>Deinococcales</taxon>
        <taxon>Deinococcaceae</taxon>
        <taxon>Deinococcus</taxon>
    </lineage>
</organism>